<dbReference type="RefSeq" id="WP_134674551.1">
    <property type="nucleotide sequence ID" value="NZ_SPUH01000001.1"/>
</dbReference>
<keyword evidence="1" id="KW-1133">Transmembrane helix</keyword>
<accession>A0A4Z1RKC7</accession>
<organism evidence="2 3">
    <name type="scientific">Luteimonas yindakuii</name>
    <dbReference type="NCBI Taxonomy" id="2565782"/>
    <lineage>
        <taxon>Bacteria</taxon>
        <taxon>Pseudomonadati</taxon>
        <taxon>Pseudomonadota</taxon>
        <taxon>Gammaproteobacteria</taxon>
        <taxon>Lysobacterales</taxon>
        <taxon>Lysobacteraceae</taxon>
        <taxon>Luteimonas</taxon>
    </lineage>
</organism>
<feature type="transmembrane region" description="Helical" evidence="1">
    <location>
        <begin position="47"/>
        <end position="69"/>
    </location>
</feature>
<name>A0A4Z1RKC7_9GAMM</name>
<evidence type="ECO:0000256" key="1">
    <source>
        <dbReference type="SAM" id="Phobius"/>
    </source>
</evidence>
<evidence type="ECO:0000313" key="3">
    <source>
        <dbReference type="Proteomes" id="UP000298681"/>
    </source>
</evidence>
<dbReference type="Proteomes" id="UP000298681">
    <property type="component" value="Unassembled WGS sequence"/>
</dbReference>
<keyword evidence="1" id="KW-0812">Transmembrane</keyword>
<evidence type="ECO:0000313" key="2">
    <source>
        <dbReference type="EMBL" id="TKS55197.1"/>
    </source>
</evidence>
<keyword evidence="3" id="KW-1185">Reference proteome</keyword>
<gene>
    <name evidence="2" type="ORF">E4582_10785</name>
</gene>
<dbReference type="AlphaFoldDB" id="A0A4Z1RKC7"/>
<proteinExistence type="predicted"/>
<keyword evidence="1" id="KW-0472">Membrane</keyword>
<comment type="caution">
    <text evidence="2">The sequence shown here is derived from an EMBL/GenBank/DDBJ whole genome shotgun (WGS) entry which is preliminary data.</text>
</comment>
<reference evidence="2 3" key="1">
    <citation type="submission" date="2019-01" db="EMBL/GenBank/DDBJ databases">
        <authorList>
            <person name="Zhang S."/>
        </authorList>
    </citation>
    <scope>NUCLEOTIDE SEQUENCE [LARGE SCALE GENOMIC DNA]</scope>
    <source>
        <strain evidence="2 3">1626</strain>
    </source>
</reference>
<feature type="transmembrane region" description="Helical" evidence="1">
    <location>
        <begin position="10"/>
        <end position="27"/>
    </location>
</feature>
<protein>
    <submittedName>
        <fullName evidence="2">Uncharacterized protein</fullName>
    </submittedName>
</protein>
<sequence length="85" mass="9928">MSPGARRRRLALYVVLALVLPACLWVGRRDHDPWIDQALVRQRIREWIRGSLQLLVQYAIPGGIALFFIRRACGAGRRRHRLQDR</sequence>
<dbReference type="EMBL" id="SPUH01000001">
    <property type="protein sequence ID" value="TKS55197.1"/>
    <property type="molecule type" value="Genomic_DNA"/>
</dbReference>